<dbReference type="Gene3D" id="3.30.240.20">
    <property type="entry name" value="bsu07140 like domains"/>
    <property type="match status" value="1"/>
</dbReference>
<dbReference type="AlphaFoldDB" id="A0AAD0YJ67"/>
<evidence type="ECO:0000259" key="7">
    <source>
        <dbReference type="Pfam" id="PF04239"/>
    </source>
</evidence>
<evidence type="ECO:0000256" key="6">
    <source>
        <dbReference type="ARBA" id="ARBA00023136"/>
    </source>
</evidence>
<dbReference type="EMBL" id="CP033912">
    <property type="protein sequence ID" value="AZA97352.1"/>
    <property type="molecule type" value="Genomic_DNA"/>
</dbReference>
<evidence type="ECO:0000313" key="8">
    <source>
        <dbReference type="EMBL" id="AZA88808.1"/>
    </source>
</evidence>
<dbReference type="InterPro" id="IPR023090">
    <property type="entry name" value="UPF0702_alpha/beta_dom_sf"/>
</dbReference>
<evidence type="ECO:0000256" key="5">
    <source>
        <dbReference type="ARBA" id="ARBA00022989"/>
    </source>
</evidence>
<evidence type="ECO:0000256" key="4">
    <source>
        <dbReference type="ARBA" id="ARBA00022692"/>
    </source>
</evidence>
<evidence type="ECO:0000256" key="3">
    <source>
        <dbReference type="ARBA" id="ARBA00022475"/>
    </source>
</evidence>
<protein>
    <submittedName>
        <fullName evidence="8">DUF421 domain-containing protein</fullName>
    </submittedName>
</protein>
<proteinExistence type="inferred from homology"/>
<dbReference type="GO" id="GO:0005886">
    <property type="term" value="C:plasma membrane"/>
    <property type="evidence" value="ECO:0007669"/>
    <property type="project" value="UniProtKB-SubCell"/>
</dbReference>
<sequence>MKVSWCYSLSFQCSYYSQKLSRRSKVVEKLLNSSPKLLFYKGSYLKNSMEQELVTEEEILASIRQKGIVNVEDVLAVVIEANGDLSVIKKTDNSSLNSTLHGIEREDKEKF</sequence>
<feature type="domain" description="YetF C-terminal" evidence="7">
    <location>
        <begin position="23"/>
        <end position="97"/>
    </location>
</feature>
<evidence type="ECO:0000313" key="11">
    <source>
        <dbReference type="Proteomes" id="UP000281741"/>
    </source>
</evidence>
<dbReference type="Proteomes" id="UP000274073">
    <property type="component" value="Chromosome"/>
</dbReference>
<gene>
    <name evidence="8" type="ORF">EG349_19530</name>
    <name evidence="9" type="ORF">EG353_18250</name>
</gene>
<accession>A0AAD0YJ67</accession>
<keyword evidence="5" id="KW-1133">Transmembrane helix</keyword>
<keyword evidence="6" id="KW-0472">Membrane</keyword>
<keyword evidence="3" id="KW-1003">Cell membrane</keyword>
<comment type="subcellular location">
    <subcellularLocation>
        <location evidence="1">Cell membrane</location>
        <topology evidence="1">Multi-pass membrane protein</topology>
    </subcellularLocation>
</comment>
<keyword evidence="4" id="KW-0812">Transmembrane</keyword>
<name>A0AAD0YJ67_9FLAO</name>
<evidence type="ECO:0000256" key="2">
    <source>
        <dbReference type="ARBA" id="ARBA00006448"/>
    </source>
</evidence>
<keyword evidence="11" id="KW-1185">Reference proteome</keyword>
<comment type="similarity">
    <text evidence="2">Belongs to the UPF0702 family.</text>
</comment>
<evidence type="ECO:0000313" key="10">
    <source>
        <dbReference type="Proteomes" id="UP000274073"/>
    </source>
</evidence>
<dbReference type="EMBL" id="CP033915">
    <property type="protein sequence ID" value="AZA88808.1"/>
    <property type="molecule type" value="Genomic_DNA"/>
</dbReference>
<reference evidence="10 11" key="1">
    <citation type="submission" date="2018-11" db="EMBL/GenBank/DDBJ databases">
        <title>Proposal to divide the Flavobacteriaceae and reorganize its genera based on Amino Acid Identity values calculated from whole genome sequences.</title>
        <authorList>
            <person name="Nicholson A.C."/>
            <person name="Gulvik C.A."/>
            <person name="Whitney A.M."/>
            <person name="Humrighouse B.W."/>
            <person name="Bell M."/>
            <person name="Holmes B."/>
            <person name="Steigerwalt A.G."/>
            <person name="Villarma A."/>
            <person name="Sheth M."/>
            <person name="Batra D."/>
            <person name="Pryor J."/>
            <person name="Bernardet J.-F."/>
            <person name="Hugo C."/>
            <person name="Kampfer P."/>
            <person name="Newman J."/>
            <person name="McQuiston J.R."/>
        </authorList>
    </citation>
    <scope>NUCLEOTIDE SEQUENCE [LARGE SCALE GENOMIC DNA]</scope>
    <source>
        <strain evidence="8 10">G0207</strain>
        <strain evidence="9 11">H5143</strain>
    </source>
</reference>
<dbReference type="PANTHER" id="PTHR34582:SF6">
    <property type="entry name" value="UPF0702 TRANSMEMBRANE PROTEIN YCAP"/>
    <property type="match status" value="1"/>
</dbReference>
<dbReference type="InterPro" id="IPR007353">
    <property type="entry name" value="DUF421"/>
</dbReference>
<dbReference type="PANTHER" id="PTHR34582">
    <property type="entry name" value="UPF0702 TRANSMEMBRANE PROTEIN YCAP"/>
    <property type="match status" value="1"/>
</dbReference>
<dbReference type="Pfam" id="PF04239">
    <property type="entry name" value="DUF421"/>
    <property type="match status" value="1"/>
</dbReference>
<evidence type="ECO:0000256" key="1">
    <source>
        <dbReference type="ARBA" id="ARBA00004651"/>
    </source>
</evidence>
<dbReference type="Proteomes" id="UP000281741">
    <property type="component" value="Chromosome"/>
</dbReference>
<evidence type="ECO:0000313" key="9">
    <source>
        <dbReference type="EMBL" id="AZA97352.1"/>
    </source>
</evidence>
<organism evidence="8 10">
    <name type="scientific">Chryseobacterium shandongense</name>
    <dbReference type="NCBI Taxonomy" id="1493872"/>
    <lineage>
        <taxon>Bacteria</taxon>
        <taxon>Pseudomonadati</taxon>
        <taxon>Bacteroidota</taxon>
        <taxon>Flavobacteriia</taxon>
        <taxon>Flavobacteriales</taxon>
        <taxon>Weeksellaceae</taxon>
        <taxon>Chryseobacterium group</taxon>
        <taxon>Chryseobacterium</taxon>
    </lineage>
</organism>